<comment type="similarity">
    <text evidence="3">Belongs to the tryptophan 2-monooxygenase family.</text>
</comment>
<feature type="binding site" evidence="9">
    <location>
        <position position="340"/>
    </location>
    <ligand>
        <name>substrate</name>
    </ligand>
</feature>
<evidence type="ECO:0000259" key="10">
    <source>
        <dbReference type="Pfam" id="PF01593"/>
    </source>
</evidence>
<name>A0A0W1A199_9GAMM</name>
<proteinExistence type="inferred from homology"/>
<evidence type="ECO:0000256" key="9">
    <source>
        <dbReference type="PIRSR" id="PIRSR601613-1"/>
    </source>
</evidence>
<dbReference type="STRING" id="66969.Lwal_3149"/>
<dbReference type="InterPro" id="IPR002937">
    <property type="entry name" value="Amino_oxidase"/>
</dbReference>
<dbReference type="EMBL" id="LNZB01000060">
    <property type="protein sequence ID" value="KTD75108.1"/>
    <property type="molecule type" value="Genomic_DNA"/>
</dbReference>
<dbReference type="OrthoDB" id="337830at2"/>
<evidence type="ECO:0000256" key="4">
    <source>
        <dbReference type="ARBA" id="ARBA00012535"/>
    </source>
</evidence>
<dbReference type="InterPro" id="IPR050281">
    <property type="entry name" value="Flavin_monoamine_oxidase"/>
</dbReference>
<feature type="binding site" evidence="9">
    <location>
        <position position="233"/>
    </location>
    <ligand>
        <name>FAD</name>
        <dbReference type="ChEBI" id="CHEBI:57692"/>
    </ligand>
</feature>
<evidence type="ECO:0000256" key="8">
    <source>
        <dbReference type="ARBA" id="ARBA00047321"/>
    </source>
</evidence>
<dbReference type="PRINTS" id="PR00757">
    <property type="entry name" value="AMINEOXDASEF"/>
</dbReference>
<evidence type="ECO:0000313" key="11">
    <source>
        <dbReference type="EMBL" id="KTD75108.1"/>
    </source>
</evidence>
<keyword evidence="7" id="KW-0073">Auxin biosynthesis</keyword>
<keyword evidence="12" id="KW-1185">Reference proteome</keyword>
<comment type="pathway">
    <text evidence="2">Plant hormone metabolism; auxin biosynthesis.</text>
</comment>
<accession>A0A0W1A199</accession>
<sequence length="447" mass="50954">MKRTILSLLISSILSNSWADKHYDTIIIGGGVAGLSAAKTLHDNQQNVLLIEARNRLGGRVDSTYDWGFAIEMGASWIHGINNNPLVPLIGNRSLILNSYDNSKLTEMLKDFALYNHDGKLINTEELHLFYTLTKEFLRFCKEYNTRKSYEELFSLLIKDKGLNQNQISILHYALDNIYTYEFGEDLDGLSKNVFSPYETSSVSGKNALLPEGYYQLFQGFSENIPIHLNQIVQEINYSGHEVKILTQNNAYYAKKVIITVPLGVLKSNKITFSPNLPDDKLQAIKKLQMGNYEKLYLYFDHVFWDRNKEWIGILPKQKHQAFNIFNYYKYTKKPVLIVFTSGKLAREMEKGNLTNWVMKRLRTIYGEDIPDPIKIKKTHWASDPYTLGSYSYLPIGVDKREIANLAKPVAGRIYFAGEATSDSDPSTVHGAYLSGIRAANEVIANK</sequence>
<organism evidence="11 12">
    <name type="scientific">Legionella waltersii</name>
    <dbReference type="NCBI Taxonomy" id="66969"/>
    <lineage>
        <taxon>Bacteria</taxon>
        <taxon>Pseudomonadati</taxon>
        <taxon>Pseudomonadota</taxon>
        <taxon>Gammaproteobacteria</taxon>
        <taxon>Legionellales</taxon>
        <taxon>Legionellaceae</taxon>
        <taxon>Legionella</taxon>
    </lineage>
</organism>
<protein>
    <recommendedName>
        <fullName evidence="5">Tryptophan 2-monooxygenase</fullName>
        <ecNumber evidence="4">1.13.12.3</ecNumber>
    </recommendedName>
</protein>
<dbReference type="PANTHER" id="PTHR10742">
    <property type="entry name" value="FLAVIN MONOAMINE OXIDASE"/>
    <property type="match status" value="1"/>
</dbReference>
<comment type="caution">
    <text evidence="11">The sequence shown here is derived from an EMBL/GenBank/DDBJ whole genome shotgun (WGS) entry which is preliminary data.</text>
</comment>
<keyword evidence="6" id="KW-0560">Oxidoreductase</keyword>
<feature type="domain" description="Amine oxidase" evidence="10">
    <location>
        <begin position="32"/>
        <end position="444"/>
    </location>
</feature>
<evidence type="ECO:0000256" key="1">
    <source>
        <dbReference type="ARBA" id="ARBA00001974"/>
    </source>
</evidence>
<dbReference type="PATRIC" id="fig|66969.6.peg.3437"/>
<evidence type="ECO:0000256" key="3">
    <source>
        <dbReference type="ARBA" id="ARBA00005833"/>
    </source>
</evidence>
<evidence type="ECO:0000256" key="7">
    <source>
        <dbReference type="ARBA" id="ARBA00023070"/>
    </source>
</evidence>
<dbReference type="Pfam" id="PF01593">
    <property type="entry name" value="Amino_oxidase"/>
    <property type="match status" value="1"/>
</dbReference>
<dbReference type="Gene3D" id="3.50.50.60">
    <property type="entry name" value="FAD/NAD(P)-binding domain"/>
    <property type="match status" value="1"/>
</dbReference>
<dbReference type="SUPFAM" id="SSF54373">
    <property type="entry name" value="FAD-linked reductases, C-terminal domain"/>
    <property type="match status" value="1"/>
</dbReference>
<comment type="cofactor">
    <cofactor evidence="1">
        <name>FAD</name>
        <dbReference type="ChEBI" id="CHEBI:57692"/>
    </cofactor>
</comment>
<comment type="catalytic activity">
    <reaction evidence="8">
        <text>L-tryptophan + O2 = indole-3-acetamide + CO2 + H2O</text>
        <dbReference type="Rhea" id="RHEA:16165"/>
        <dbReference type="ChEBI" id="CHEBI:15377"/>
        <dbReference type="ChEBI" id="CHEBI:15379"/>
        <dbReference type="ChEBI" id="CHEBI:16031"/>
        <dbReference type="ChEBI" id="CHEBI:16526"/>
        <dbReference type="ChEBI" id="CHEBI:57912"/>
        <dbReference type="EC" id="1.13.12.3"/>
    </reaction>
</comment>
<dbReference type="InterPro" id="IPR001613">
    <property type="entry name" value="Flavin_amine_oxidase"/>
</dbReference>
<evidence type="ECO:0000256" key="2">
    <source>
        <dbReference type="ARBA" id="ARBA00004814"/>
    </source>
</evidence>
<gene>
    <name evidence="11" type="ORF">Lwal_3149</name>
</gene>
<dbReference type="InterPro" id="IPR036188">
    <property type="entry name" value="FAD/NAD-bd_sf"/>
</dbReference>
<dbReference type="Gene3D" id="3.90.660.10">
    <property type="match status" value="1"/>
</dbReference>
<dbReference type="Proteomes" id="UP000054729">
    <property type="component" value="Unassembled WGS sequence"/>
</dbReference>
<dbReference type="RefSeq" id="WP_058481736.1">
    <property type="nucleotide sequence ID" value="NZ_CAAAIQ010000005.1"/>
</dbReference>
<dbReference type="EC" id="1.13.12.3" evidence="4"/>
<feature type="binding site" evidence="9">
    <location>
        <begin position="52"/>
        <end position="53"/>
    </location>
    <ligand>
        <name>FAD</name>
        <dbReference type="ChEBI" id="CHEBI:57692"/>
    </ligand>
</feature>
<evidence type="ECO:0000256" key="5">
    <source>
        <dbReference type="ARBA" id="ARBA00017871"/>
    </source>
</evidence>
<dbReference type="PANTHER" id="PTHR10742:SF410">
    <property type="entry name" value="LYSINE-SPECIFIC HISTONE DEMETHYLASE 2"/>
    <property type="match status" value="1"/>
</dbReference>
<evidence type="ECO:0000313" key="12">
    <source>
        <dbReference type="Proteomes" id="UP000054729"/>
    </source>
</evidence>
<dbReference type="GO" id="GO:0009851">
    <property type="term" value="P:auxin biosynthetic process"/>
    <property type="evidence" value="ECO:0007669"/>
    <property type="project" value="UniProtKB-KW"/>
</dbReference>
<evidence type="ECO:0000256" key="6">
    <source>
        <dbReference type="ARBA" id="ARBA00023002"/>
    </source>
</evidence>
<dbReference type="AlphaFoldDB" id="A0A0W1A199"/>
<dbReference type="GO" id="GO:0050361">
    <property type="term" value="F:tryptophan 2-monooxygenase activity"/>
    <property type="evidence" value="ECO:0007669"/>
    <property type="project" value="UniProtKB-EC"/>
</dbReference>
<dbReference type="SUPFAM" id="SSF51905">
    <property type="entry name" value="FAD/NAD(P)-binding domain"/>
    <property type="match status" value="1"/>
</dbReference>
<reference evidence="11 12" key="1">
    <citation type="submission" date="2015-11" db="EMBL/GenBank/DDBJ databases">
        <title>Genomic analysis of 38 Legionella species identifies large and diverse effector repertoires.</title>
        <authorList>
            <person name="Burstein D."/>
            <person name="Amaro F."/>
            <person name="Zusman T."/>
            <person name="Lifshitz Z."/>
            <person name="Cohen O."/>
            <person name="Gilbert J.A."/>
            <person name="Pupko T."/>
            <person name="Shuman H.A."/>
            <person name="Segal G."/>
        </authorList>
    </citation>
    <scope>NUCLEOTIDE SEQUENCE [LARGE SCALE GENOMIC DNA]</scope>
    <source>
        <strain evidence="11 12">ATCC 51914</strain>
    </source>
</reference>